<accession>A0AA39TV01</accession>
<evidence type="ECO:0000313" key="3">
    <source>
        <dbReference type="Proteomes" id="UP001175227"/>
    </source>
</evidence>
<protein>
    <submittedName>
        <fullName evidence="2">Uncharacterized protein</fullName>
    </submittedName>
</protein>
<sequence>MRCELEDYRRPRSEPSATFIPPTVSQPGKLGDTSSQYLDAFTGGELRDVYQVQRWSNIKLDEDDSFLPSRSATVDTYSSPQGLSRWIHLRGVCMDTLMNPATACPCERSDVAMADDKATFPALGRRFLKHRFVELRSLPADVCSVYRPLLFPVHGEGGDAHVDFVQTGAVYRFPPPSVDLSNVLCISLQANELGRAGVGTRKMYGERWTRVNASACWLGTTSAGCAAFIRHPGLASSAESRRMRGEEDGVR</sequence>
<feature type="region of interest" description="Disordered" evidence="1">
    <location>
        <begin position="1"/>
        <end position="31"/>
    </location>
</feature>
<comment type="caution">
    <text evidence="2">The sequence shown here is derived from an EMBL/GenBank/DDBJ whole genome shotgun (WGS) entry which is preliminary data.</text>
</comment>
<dbReference type="AlphaFoldDB" id="A0AA39TV01"/>
<proteinExistence type="predicted"/>
<name>A0AA39TV01_9AGAR</name>
<feature type="compositionally biased region" description="Basic and acidic residues" evidence="1">
    <location>
        <begin position="1"/>
        <end position="13"/>
    </location>
</feature>
<evidence type="ECO:0000256" key="1">
    <source>
        <dbReference type="SAM" id="MobiDB-lite"/>
    </source>
</evidence>
<evidence type="ECO:0000313" key="2">
    <source>
        <dbReference type="EMBL" id="KAK0470892.1"/>
    </source>
</evidence>
<keyword evidence="3" id="KW-1185">Reference proteome</keyword>
<gene>
    <name evidence="2" type="ORF">IW261DRAFT_1572577</name>
</gene>
<dbReference type="EMBL" id="JAUEPR010000057">
    <property type="protein sequence ID" value="KAK0470892.1"/>
    <property type="molecule type" value="Genomic_DNA"/>
</dbReference>
<organism evidence="2 3">
    <name type="scientific">Armillaria novae-zelandiae</name>
    <dbReference type="NCBI Taxonomy" id="153914"/>
    <lineage>
        <taxon>Eukaryota</taxon>
        <taxon>Fungi</taxon>
        <taxon>Dikarya</taxon>
        <taxon>Basidiomycota</taxon>
        <taxon>Agaricomycotina</taxon>
        <taxon>Agaricomycetes</taxon>
        <taxon>Agaricomycetidae</taxon>
        <taxon>Agaricales</taxon>
        <taxon>Marasmiineae</taxon>
        <taxon>Physalacriaceae</taxon>
        <taxon>Armillaria</taxon>
    </lineage>
</organism>
<dbReference type="Proteomes" id="UP001175227">
    <property type="component" value="Unassembled WGS sequence"/>
</dbReference>
<reference evidence="2" key="1">
    <citation type="submission" date="2023-06" db="EMBL/GenBank/DDBJ databases">
        <authorList>
            <consortium name="Lawrence Berkeley National Laboratory"/>
            <person name="Ahrendt S."/>
            <person name="Sahu N."/>
            <person name="Indic B."/>
            <person name="Wong-Bajracharya J."/>
            <person name="Merenyi Z."/>
            <person name="Ke H.-M."/>
            <person name="Monk M."/>
            <person name="Kocsube S."/>
            <person name="Drula E."/>
            <person name="Lipzen A."/>
            <person name="Balint B."/>
            <person name="Henrissat B."/>
            <person name="Andreopoulos B."/>
            <person name="Martin F.M."/>
            <person name="Harder C.B."/>
            <person name="Rigling D."/>
            <person name="Ford K.L."/>
            <person name="Foster G.D."/>
            <person name="Pangilinan J."/>
            <person name="Papanicolaou A."/>
            <person name="Barry K."/>
            <person name="LaButti K."/>
            <person name="Viragh M."/>
            <person name="Koriabine M."/>
            <person name="Yan M."/>
            <person name="Riley R."/>
            <person name="Champramary S."/>
            <person name="Plett K.L."/>
            <person name="Tsai I.J."/>
            <person name="Slot J."/>
            <person name="Sipos G."/>
            <person name="Plett J."/>
            <person name="Nagy L.G."/>
            <person name="Grigoriev I.V."/>
        </authorList>
    </citation>
    <scope>NUCLEOTIDE SEQUENCE</scope>
    <source>
        <strain evidence="2">ICMP 16352</strain>
    </source>
</reference>